<name>A0A392NV35_9FABA</name>
<organism evidence="2 3">
    <name type="scientific">Trifolium medium</name>
    <dbReference type="NCBI Taxonomy" id="97028"/>
    <lineage>
        <taxon>Eukaryota</taxon>
        <taxon>Viridiplantae</taxon>
        <taxon>Streptophyta</taxon>
        <taxon>Embryophyta</taxon>
        <taxon>Tracheophyta</taxon>
        <taxon>Spermatophyta</taxon>
        <taxon>Magnoliopsida</taxon>
        <taxon>eudicotyledons</taxon>
        <taxon>Gunneridae</taxon>
        <taxon>Pentapetalae</taxon>
        <taxon>rosids</taxon>
        <taxon>fabids</taxon>
        <taxon>Fabales</taxon>
        <taxon>Fabaceae</taxon>
        <taxon>Papilionoideae</taxon>
        <taxon>50 kb inversion clade</taxon>
        <taxon>NPAAA clade</taxon>
        <taxon>Hologalegina</taxon>
        <taxon>IRL clade</taxon>
        <taxon>Trifolieae</taxon>
        <taxon>Trifolium</taxon>
    </lineage>
</organism>
<proteinExistence type="predicted"/>
<accession>A0A392NV35</accession>
<keyword evidence="3" id="KW-1185">Reference proteome</keyword>
<reference evidence="2 3" key="1">
    <citation type="journal article" date="2018" name="Front. Plant Sci.">
        <title>Red Clover (Trifolium pratense) and Zigzag Clover (T. medium) - A Picture of Genomic Similarities and Differences.</title>
        <authorList>
            <person name="Dluhosova J."/>
            <person name="Istvanek J."/>
            <person name="Nedelnik J."/>
            <person name="Repkova J."/>
        </authorList>
    </citation>
    <scope>NUCLEOTIDE SEQUENCE [LARGE SCALE GENOMIC DNA]</scope>
    <source>
        <strain evidence="3">cv. 10/8</strain>
        <tissue evidence="2">Leaf</tissue>
    </source>
</reference>
<dbReference type="EMBL" id="LXQA010050972">
    <property type="protein sequence ID" value="MCI03029.1"/>
    <property type="molecule type" value="Genomic_DNA"/>
</dbReference>
<protein>
    <recommendedName>
        <fullName evidence="1">TOD1/MUCI70 glycosyltransferase-like domain-containing protein</fullName>
    </recommendedName>
</protein>
<evidence type="ECO:0000313" key="3">
    <source>
        <dbReference type="Proteomes" id="UP000265520"/>
    </source>
</evidence>
<feature type="non-terminal residue" evidence="2">
    <location>
        <position position="1"/>
    </location>
</feature>
<evidence type="ECO:0000313" key="2">
    <source>
        <dbReference type="EMBL" id="MCI03029.1"/>
    </source>
</evidence>
<feature type="non-terminal residue" evidence="2">
    <location>
        <position position="168"/>
    </location>
</feature>
<dbReference type="AlphaFoldDB" id="A0A392NV35"/>
<sequence>EDSQAGNGVQNINVNESISISDSPPSLISAAKIAGFATNLVLPLSPTSYFLGYTLPPGHPCNSFTLPPPPADKKRTGPRPCPVCYLPVDEAIGFMPKFPSPSPVLTNLTFTYEENLSRDGEFGGSDFGGYPTLRQRNDSFDIRESMNVHCGFVRGTKPGRNTGFDMDE</sequence>
<comment type="caution">
    <text evidence="2">The sequence shown here is derived from an EMBL/GenBank/DDBJ whole genome shotgun (WGS) entry which is preliminary data.</text>
</comment>
<dbReference type="PANTHER" id="PTHR12956:SF38">
    <property type="entry name" value="HEXOSYLTRANSFERASE MUCI70-RELATED"/>
    <property type="match status" value="1"/>
</dbReference>
<dbReference type="Pfam" id="PF04765">
    <property type="entry name" value="TOD1_MUCI70"/>
    <property type="match status" value="1"/>
</dbReference>
<dbReference type="InterPro" id="IPR048354">
    <property type="entry name" value="TOD1_MUCI70_glycTrfase_dom"/>
</dbReference>
<feature type="domain" description="TOD1/MUCI70 glycosyltransferase-like" evidence="1">
    <location>
        <begin position="108"/>
        <end position="168"/>
    </location>
</feature>
<dbReference type="Proteomes" id="UP000265520">
    <property type="component" value="Unassembled WGS sequence"/>
</dbReference>
<dbReference type="InterPro" id="IPR006852">
    <property type="entry name" value="TOD1_MUCI70"/>
</dbReference>
<evidence type="ECO:0000259" key="1">
    <source>
        <dbReference type="Pfam" id="PF04765"/>
    </source>
</evidence>
<dbReference type="PANTHER" id="PTHR12956">
    <property type="entry name" value="ALKALINE CERAMIDASE-RELATED"/>
    <property type="match status" value="1"/>
</dbReference>